<dbReference type="AlphaFoldDB" id="A0A915JRX9"/>
<evidence type="ECO:0000313" key="1">
    <source>
        <dbReference type="Proteomes" id="UP000887565"/>
    </source>
</evidence>
<dbReference type="Proteomes" id="UP000887565">
    <property type="component" value="Unplaced"/>
</dbReference>
<evidence type="ECO:0000313" key="2">
    <source>
        <dbReference type="WBParaSite" id="nRc.2.0.1.t28863-RA"/>
    </source>
</evidence>
<reference evidence="2" key="1">
    <citation type="submission" date="2022-11" db="UniProtKB">
        <authorList>
            <consortium name="WormBaseParasite"/>
        </authorList>
    </citation>
    <scope>IDENTIFICATION</scope>
</reference>
<name>A0A915JRX9_ROMCU</name>
<dbReference type="WBParaSite" id="nRc.2.0.1.t28863-RA">
    <property type="protein sequence ID" value="nRc.2.0.1.t28863-RA"/>
    <property type="gene ID" value="nRc.2.0.1.g28863"/>
</dbReference>
<accession>A0A915JRX9</accession>
<proteinExistence type="predicted"/>
<organism evidence="1 2">
    <name type="scientific">Romanomermis culicivorax</name>
    <name type="common">Nematode worm</name>
    <dbReference type="NCBI Taxonomy" id="13658"/>
    <lineage>
        <taxon>Eukaryota</taxon>
        <taxon>Metazoa</taxon>
        <taxon>Ecdysozoa</taxon>
        <taxon>Nematoda</taxon>
        <taxon>Enoplea</taxon>
        <taxon>Dorylaimia</taxon>
        <taxon>Mermithida</taxon>
        <taxon>Mermithoidea</taxon>
        <taxon>Mermithidae</taxon>
        <taxon>Romanomermis</taxon>
    </lineage>
</organism>
<keyword evidence="1" id="KW-1185">Reference proteome</keyword>
<protein>
    <submittedName>
        <fullName evidence="2">Uncharacterized protein</fullName>
    </submittedName>
</protein>
<sequence length="102" mass="12058">MVNLKYFRLNQERFHSNDTQKIGKLRKLKFLRWSGKDAAAFKIISFNSSLEGVHLYLNEYSSPASFDLILDQCPNLRYFSVDILNAEQIRKLPLRAPNRQYF</sequence>